<dbReference type="InterPro" id="IPR005630">
    <property type="entry name" value="Terpene_synthase_metal-bd"/>
</dbReference>
<dbReference type="EMBL" id="CACTIH010009268">
    <property type="protein sequence ID" value="CAA3028735.1"/>
    <property type="molecule type" value="Genomic_DNA"/>
</dbReference>
<dbReference type="Pfam" id="PF03936">
    <property type="entry name" value="Terpene_synth_C"/>
    <property type="match status" value="1"/>
</dbReference>
<dbReference type="InterPro" id="IPR001906">
    <property type="entry name" value="Terpene_synth_N"/>
</dbReference>
<dbReference type="Gene3D" id="1.10.600.10">
    <property type="entry name" value="Farnesyl Diphosphate Synthase"/>
    <property type="match status" value="1"/>
</dbReference>
<dbReference type="Gramene" id="OE9A078052T1">
    <property type="protein sequence ID" value="OE9A078052C1"/>
    <property type="gene ID" value="OE9A078052"/>
</dbReference>
<sequence>MLVDAIQRLDFDYHFQEEIEAVLRRHYMEATTSFDGYPLHDLSLFFRLFREHGFSISAGGGKTLELKQARNQPLKWYPWSMASLSDPSMSEQRLELTKSITFIDIIDDIFDLYWTPEELTVFTRAVHMWDYSVVPMLPKPMKLCYKALLDTTNDIGYKIYKKHGYDPIDSLKLAVR</sequence>
<feature type="domain" description="Terpene synthase metal-binding" evidence="6">
    <location>
        <begin position="65"/>
        <end position="172"/>
    </location>
</feature>
<name>A0A8S0VCG0_OLEEU</name>
<dbReference type="InterPro" id="IPR036965">
    <property type="entry name" value="Terpene_synth_N_sf"/>
</dbReference>
<keyword evidence="8" id="KW-1185">Reference proteome</keyword>
<dbReference type="AlphaFoldDB" id="A0A8S0VCG0"/>
<dbReference type="InterPro" id="IPR008930">
    <property type="entry name" value="Terpenoid_cyclase/PrenylTrfase"/>
</dbReference>
<evidence type="ECO:0000256" key="3">
    <source>
        <dbReference type="ARBA" id="ARBA00022842"/>
    </source>
</evidence>
<keyword evidence="4" id="KW-0456">Lyase</keyword>
<dbReference type="SUPFAM" id="SSF48576">
    <property type="entry name" value="Terpenoid synthases"/>
    <property type="match status" value="1"/>
</dbReference>
<dbReference type="Gene3D" id="1.50.10.130">
    <property type="entry name" value="Terpene synthase, N-terminal domain"/>
    <property type="match status" value="1"/>
</dbReference>
<dbReference type="GO" id="GO:0000287">
    <property type="term" value="F:magnesium ion binding"/>
    <property type="evidence" value="ECO:0007669"/>
    <property type="project" value="InterPro"/>
</dbReference>
<evidence type="ECO:0000256" key="1">
    <source>
        <dbReference type="ARBA" id="ARBA00001946"/>
    </source>
</evidence>
<gene>
    <name evidence="7" type="ORF">OLEA9_A078052</name>
</gene>
<organism evidence="7 8">
    <name type="scientific">Olea europaea subsp. europaea</name>
    <dbReference type="NCBI Taxonomy" id="158383"/>
    <lineage>
        <taxon>Eukaryota</taxon>
        <taxon>Viridiplantae</taxon>
        <taxon>Streptophyta</taxon>
        <taxon>Embryophyta</taxon>
        <taxon>Tracheophyta</taxon>
        <taxon>Spermatophyta</taxon>
        <taxon>Magnoliopsida</taxon>
        <taxon>eudicotyledons</taxon>
        <taxon>Gunneridae</taxon>
        <taxon>Pentapetalae</taxon>
        <taxon>asterids</taxon>
        <taxon>lamiids</taxon>
        <taxon>Lamiales</taxon>
        <taxon>Oleaceae</taxon>
        <taxon>Oleeae</taxon>
        <taxon>Olea</taxon>
    </lineage>
</organism>
<dbReference type="PANTHER" id="PTHR31225">
    <property type="entry name" value="OS04G0344100 PROTEIN-RELATED"/>
    <property type="match status" value="1"/>
</dbReference>
<dbReference type="Proteomes" id="UP000594638">
    <property type="component" value="Unassembled WGS sequence"/>
</dbReference>
<reference evidence="7 8" key="1">
    <citation type="submission" date="2019-12" db="EMBL/GenBank/DDBJ databases">
        <authorList>
            <person name="Alioto T."/>
            <person name="Alioto T."/>
            <person name="Gomez Garrido J."/>
        </authorList>
    </citation>
    <scope>NUCLEOTIDE SEQUENCE [LARGE SCALE GENOMIC DNA]</scope>
</reference>
<keyword evidence="3" id="KW-0460">Magnesium</keyword>
<evidence type="ECO:0000259" key="5">
    <source>
        <dbReference type="Pfam" id="PF01397"/>
    </source>
</evidence>
<comment type="caution">
    <text evidence="7">The sequence shown here is derived from an EMBL/GenBank/DDBJ whole genome shotgun (WGS) entry which is preliminary data.</text>
</comment>
<evidence type="ECO:0000256" key="2">
    <source>
        <dbReference type="ARBA" id="ARBA00022723"/>
    </source>
</evidence>
<dbReference type="GO" id="GO:0010333">
    <property type="term" value="F:terpene synthase activity"/>
    <property type="evidence" value="ECO:0007669"/>
    <property type="project" value="InterPro"/>
</dbReference>
<dbReference type="InterPro" id="IPR050148">
    <property type="entry name" value="Terpene_synthase-like"/>
</dbReference>
<evidence type="ECO:0000313" key="8">
    <source>
        <dbReference type="Proteomes" id="UP000594638"/>
    </source>
</evidence>
<evidence type="ECO:0000256" key="4">
    <source>
        <dbReference type="ARBA" id="ARBA00023239"/>
    </source>
</evidence>
<keyword evidence="2" id="KW-0479">Metal-binding</keyword>
<dbReference type="GO" id="GO:0016114">
    <property type="term" value="P:terpenoid biosynthetic process"/>
    <property type="evidence" value="ECO:0007669"/>
    <property type="project" value="InterPro"/>
</dbReference>
<dbReference type="Pfam" id="PF01397">
    <property type="entry name" value="Terpene_synth"/>
    <property type="match status" value="1"/>
</dbReference>
<dbReference type="OrthoDB" id="1921927at2759"/>
<comment type="cofactor">
    <cofactor evidence="1">
        <name>Mg(2+)</name>
        <dbReference type="ChEBI" id="CHEBI:18420"/>
    </cofactor>
</comment>
<accession>A0A8S0VCG0</accession>
<dbReference type="PANTHER" id="PTHR31225:SF0">
    <property type="entry name" value="S-(+)-LINALOOL SYNTHASE, CHLOROPLASTIC"/>
    <property type="match status" value="1"/>
</dbReference>
<evidence type="ECO:0000313" key="7">
    <source>
        <dbReference type="EMBL" id="CAA3028735.1"/>
    </source>
</evidence>
<dbReference type="InterPro" id="IPR008949">
    <property type="entry name" value="Isoprenoid_synthase_dom_sf"/>
</dbReference>
<dbReference type="SUPFAM" id="SSF48239">
    <property type="entry name" value="Terpenoid cyclases/Protein prenyltransferases"/>
    <property type="match status" value="1"/>
</dbReference>
<proteinExistence type="predicted"/>
<feature type="domain" description="Terpene synthase N-terminal" evidence="5">
    <location>
        <begin position="2"/>
        <end position="58"/>
    </location>
</feature>
<evidence type="ECO:0000259" key="6">
    <source>
        <dbReference type="Pfam" id="PF03936"/>
    </source>
</evidence>
<protein>
    <submittedName>
        <fullName evidence="7">(3S,6E)-nerolidol synthase 1-like isoform X1</fullName>
    </submittedName>
</protein>